<evidence type="ECO:0000256" key="1">
    <source>
        <dbReference type="SAM" id="SignalP"/>
    </source>
</evidence>
<protein>
    <submittedName>
        <fullName evidence="2">Uncharacterized protein</fullName>
    </submittedName>
</protein>
<dbReference type="OrthoDB" id="1957622at2"/>
<keyword evidence="3" id="KW-1185">Reference proteome</keyword>
<organism evidence="2 3">
    <name type="scientific">Muricomes intestini</name>
    <dbReference type="NCBI Taxonomy" id="1796634"/>
    <lineage>
        <taxon>Bacteria</taxon>
        <taxon>Bacillati</taxon>
        <taxon>Bacillota</taxon>
        <taxon>Clostridia</taxon>
        <taxon>Lachnospirales</taxon>
        <taxon>Lachnospiraceae</taxon>
        <taxon>Muricomes</taxon>
    </lineage>
</organism>
<evidence type="ECO:0000313" key="2">
    <source>
        <dbReference type="EMBL" id="TCS79452.1"/>
    </source>
</evidence>
<sequence>MKRKIPSILCTLAVIFGMFATSLMDVRASGYNDDIQVDGSYLTTEDKSTGSTSGGISPQGVYLMDGECSVTNAGVGKVYVYAATTGNTDLDYLSVVMYVDQYDEKEGNWGQVYFEQAEAYDTYYVATSKQLKVDRGYYYRVRASHVGGMDDAQPYDETFSVTNGIYIK</sequence>
<dbReference type="AlphaFoldDB" id="A0A4V6NYW4"/>
<reference evidence="2 3" key="1">
    <citation type="submission" date="2019-03" db="EMBL/GenBank/DDBJ databases">
        <title>Genomic Encyclopedia of Type Strains, Phase IV (KMG-IV): sequencing the most valuable type-strain genomes for metagenomic binning, comparative biology and taxonomic classification.</title>
        <authorList>
            <person name="Goeker M."/>
        </authorList>
    </citation>
    <scope>NUCLEOTIDE SEQUENCE [LARGE SCALE GENOMIC DNA]</scope>
    <source>
        <strain evidence="2 3">DSM 29489</strain>
    </source>
</reference>
<keyword evidence="1" id="KW-0732">Signal</keyword>
<dbReference type="Proteomes" id="UP000295726">
    <property type="component" value="Unassembled WGS sequence"/>
</dbReference>
<comment type="caution">
    <text evidence="2">The sequence shown here is derived from an EMBL/GenBank/DDBJ whole genome shotgun (WGS) entry which is preliminary data.</text>
</comment>
<dbReference type="EMBL" id="SLZZ01000008">
    <property type="protein sequence ID" value="TCS79452.1"/>
    <property type="molecule type" value="Genomic_DNA"/>
</dbReference>
<proteinExistence type="predicted"/>
<evidence type="ECO:0000313" key="3">
    <source>
        <dbReference type="Proteomes" id="UP000295726"/>
    </source>
</evidence>
<dbReference type="RefSeq" id="WP_132380427.1">
    <property type="nucleotide sequence ID" value="NZ_DAIPCY010000036.1"/>
</dbReference>
<accession>A0A4V6NYW4</accession>
<name>A0A4V6NYW4_9FIRM</name>
<gene>
    <name evidence="2" type="ORF">EDD59_10833</name>
</gene>
<feature type="signal peptide" evidence="1">
    <location>
        <begin position="1"/>
        <end position="20"/>
    </location>
</feature>
<feature type="chain" id="PRO_5039434242" evidence="1">
    <location>
        <begin position="21"/>
        <end position="168"/>
    </location>
</feature>